<evidence type="ECO:0000313" key="3">
    <source>
        <dbReference type="Proteomes" id="UP000276133"/>
    </source>
</evidence>
<feature type="region of interest" description="Disordered" evidence="1">
    <location>
        <begin position="50"/>
        <end position="72"/>
    </location>
</feature>
<evidence type="ECO:0000313" key="2">
    <source>
        <dbReference type="EMBL" id="RNA13609.1"/>
    </source>
</evidence>
<dbReference type="AlphaFoldDB" id="A0A3M7QQX1"/>
<evidence type="ECO:0000256" key="1">
    <source>
        <dbReference type="SAM" id="MobiDB-lite"/>
    </source>
</evidence>
<sequence>MANFHALLMSYLVKSINLLTDTFFELVMVKLVKNFKLGLAARRFTRTLKNLDRPTDRQTDRRQTDRHDHRNT</sequence>
<reference evidence="2 3" key="1">
    <citation type="journal article" date="2018" name="Sci. Rep.">
        <title>Genomic signatures of local adaptation to the degree of environmental predictability in rotifers.</title>
        <authorList>
            <person name="Franch-Gras L."/>
            <person name="Hahn C."/>
            <person name="Garcia-Roger E.M."/>
            <person name="Carmona M.J."/>
            <person name="Serra M."/>
            <person name="Gomez A."/>
        </authorList>
    </citation>
    <scope>NUCLEOTIDE SEQUENCE [LARGE SCALE GENOMIC DNA]</scope>
    <source>
        <strain evidence="2">HYR1</strain>
    </source>
</reference>
<protein>
    <submittedName>
        <fullName evidence="2">Uncharacterized protein</fullName>
    </submittedName>
</protein>
<accession>A0A3M7QQX1</accession>
<name>A0A3M7QQX1_BRAPC</name>
<proteinExistence type="predicted"/>
<gene>
    <name evidence="2" type="ORF">BpHYR1_047709</name>
</gene>
<organism evidence="2 3">
    <name type="scientific">Brachionus plicatilis</name>
    <name type="common">Marine rotifer</name>
    <name type="synonym">Brachionus muelleri</name>
    <dbReference type="NCBI Taxonomy" id="10195"/>
    <lineage>
        <taxon>Eukaryota</taxon>
        <taxon>Metazoa</taxon>
        <taxon>Spiralia</taxon>
        <taxon>Gnathifera</taxon>
        <taxon>Rotifera</taxon>
        <taxon>Eurotatoria</taxon>
        <taxon>Monogononta</taxon>
        <taxon>Pseudotrocha</taxon>
        <taxon>Ploima</taxon>
        <taxon>Brachionidae</taxon>
        <taxon>Brachionus</taxon>
    </lineage>
</organism>
<keyword evidence="3" id="KW-1185">Reference proteome</keyword>
<dbReference type="Proteomes" id="UP000276133">
    <property type="component" value="Unassembled WGS sequence"/>
</dbReference>
<dbReference type="EMBL" id="REGN01005368">
    <property type="protein sequence ID" value="RNA13609.1"/>
    <property type="molecule type" value="Genomic_DNA"/>
</dbReference>
<comment type="caution">
    <text evidence="2">The sequence shown here is derived from an EMBL/GenBank/DDBJ whole genome shotgun (WGS) entry which is preliminary data.</text>
</comment>